<dbReference type="Proteomes" id="UP001162156">
    <property type="component" value="Unassembled WGS sequence"/>
</dbReference>
<comment type="caution">
    <text evidence="2">The sequence shown here is derived from an EMBL/GenBank/DDBJ whole genome shotgun (WGS) entry which is preliminary data.</text>
</comment>
<sequence>MFLNTFSKHLCCSLDVTIASRIIGFVGIMISVLLMTVLLNDKYFNKKENYDLSRKTALAFGLDWQHFYQNASTSAQDDPAGKMISIIVTFYSIAFLVINLLLFFSTIKENKESEESLYGKVRFIQDIENMDSPGPYTPNTMYALI</sequence>
<feature type="transmembrane region" description="Helical" evidence="1">
    <location>
        <begin position="83"/>
        <end position="104"/>
    </location>
</feature>
<organism evidence="2 3">
    <name type="scientific">Rhamnusium bicolor</name>
    <dbReference type="NCBI Taxonomy" id="1586634"/>
    <lineage>
        <taxon>Eukaryota</taxon>
        <taxon>Metazoa</taxon>
        <taxon>Ecdysozoa</taxon>
        <taxon>Arthropoda</taxon>
        <taxon>Hexapoda</taxon>
        <taxon>Insecta</taxon>
        <taxon>Pterygota</taxon>
        <taxon>Neoptera</taxon>
        <taxon>Endopterygota</taxon>
        <taxon>Coleoptera</taxon>
        <taxon>Polyphaga</taxon>
        <taxon>Cucujiformia</taxon>
        <taxon>Chrysomeloidea</taxon>
        <taxon>Cerambycidae</taxon>
        <taxon>Lepturinae</taxon>
        <taxon>Rhagiini</taxon>
        <taxon>Rhamnusium</taxon>
    </lineage>
</organism>
<keyword evidence="3" id="KW-1185">Reference proteome</keyword>
<name>A0AAV8Z127_9CUCU</name>
<dbReference type="EMBL" id="JANEYF010001769">
    <property type="protein sequence ID" value="KAJ8957601.1"/>
    <property type="molecule type" value="Genomic_DNA"/>
</dbReference>
<accession>A0AAV8Z127</accession>
<keyword evidence="1" id="KW-0812">Transmembrane</keyword>
<evidence type="ECO:0000256" key="1">
    <source>
        <dbReference type="SAM" id="Phobius"/>
    </source>
</evidence>
<keyword evidence="1" id="KW-1133">Transmembrane helix</keyword>
<reference evidence="2" key="1">
    <citation type="journal article" date="2023" name="Insect Mol. Biol.">
        <title>Genome sequencing provides insights into the evolution of gene families encoding plant cell wall-degrading enzymes in longhorned beetles.</title>
        <authorList>
            <person name="Shin N.R."/>
            <person name="Okamura Y."/>
            <person name="Kirsch R."/>
            <person name="Pauchet Y."/>
        </authorList>
    </citation>
    <scope>NUCLEOTIDE SEQUENCE</scope>
    <source>
        <strain evidence="2">RBIC_L_NR</strain>
    </source>
</reference>
<evidence type="ECO:0008006" key="4">
    <source>
        <dbReference type="Google" id="ProtNLM"/>
    </source>
</evidence>
<proteinExistence type="predicted"/>
<gene>
    <name evidence="2" type="ORF">NQ314_006527</name>
</gene>
<evidence type="ECO:0000313" key="2">
    <source>
        <dbReference type="EMBL" id="KAJ8957601.1"/>
    </source>
</evidence>
<protein>
    <recommendedName>
        <fullName evidence="4">Ion transport domain-containing protein</fullName>
    </recommendedName>
</protein>
<dbReference type="AlphaFoldDB" id="A0AAV8Z127"/>
<evidence type="ECO:0000313" key="3">
    <source>
        <dbReference type="Proteomes" id="UP001162156"/>
    </source>
</evidence>
<keyword evidence="1" id="KW-0472">Membrane</keyword>
<feature type="transmembrane region" description="Helical" evidence="1">
    <location>
        <begin position="21"/>
        <end position="39"/>
    </location>
</feature>